<organism evidence="2 3">
    <name type="scientific">Penicillium capsulatum</name>
    <dbReference type="NCBI Taxonomy" id="69766"/>
    <lineage>
        <taxon>Eukaryota</taxon>
        <taxon>Fungi</taxon>
        <taxon>Dikarya</taxon>
        <taxon>Ascomycota</taxon>
        <taxon>Pezizomycotina</taxon>
        <taxon>Eurotiomycetes</taxon>
        <taxon>Eurotiomycetidae</taxon>
        <taxon>Eurotiales</taxon>
        <taxon>Aspergillaceae</taxon>
        <taxon>Penicillium</taxon>
    </lineage>
</organism>
<name>A0A9W9I815_9EURO</name>
<dbReference type="Proteomes" id="UP001146351">
    <property type="component" value="Unassembled WGS sequence"/>
</dbReference>
<accession>A0A9W9I815</accession>
<sequence length="303" mass="34610">MDSATPLQLRLPARKKPPRECPLLTALRPRILTPPPPAPNAPEGVGRSTIAQGQSLFFVVLPREVRDEIYFHALGGRTIHFFRTSPVESRLWSCSCQAPRALRHEMFYQDESLRCRGNSDTLDSHDPKYGDGNEGPQLSLLITCRRVYSEAVNILYAQNIMHVRQTALAFQTPAVLQAVILPQRIHAIQYMEIAFRRFRIFLSETRRLERAGWFREWVEMWDAITRFKGLRSLHVWVGVDPKLTQTVTPLQESLLLSPLMQIDWVPEFCVNLTWPPTGDSPCLLSKAPFTVVRDATLYDGGVY</sequence>
<evidence type="ECO:0000313" key="3">
    <source>
        <dbReference type="Proteomes" id="UP001146351"/>
    </source>
</evidence>
<gene>
    <name evidence="2" type="ORF">N7492_004657</name>
</gene>
<proteinExistence type="predicted"/>
<protein>
    <recommendedName>
        <fullName evidence="1">DUF7730 domain-containing protein</fullName>
    </recommendedName>
</protein>
<keyword evidence="3" id="KW-1185">Reference proteome</keyword>
<dbReference type="Pfam" id="PF24864">
    <property type="entry name" value="DUF7730"/>
    <property type="match status" value="1"/>
</dbReference>
<comment type="caution">
    <text evidence="2">The sequence shown here is derived from an EMBL/GenBank/DDBJ whole genome shotgun (WGS) entry which is preliminary data.</text>
</comment>
<dbReference type="OrthoDB" id="4757095at2759"/>
<reference evidence="2" key="1">
    <citation type="submission" date="2022-11" db="EMBL/GenBank/DDBJ databases">
        <authorList>
            <person name="Petersen C."/>
        </authorList>
    </citation>
    <scope>NUCLEOTIDE SEQUENCE</scope>
    <source>
        <strain evidence="2">IBT 21917</strain>
    </source>
</reference>
<dbReference type="InterPro" id="IPR056632">
    <property type="entry name" value="DUF7730"/>
</dbReference>
<evidence type="ECO:0000313" key="2">
    <source>
        <dbReference type="EMBL" id="KAJ5172064.1"/>
    </source>
</evidence>
<dbReference type="AlphaFoldDB" id="A0A9W9I815"/>
<reference evidence="2" key="2">
    <citation type="journal article" date="2023" name="IMA Fungus">
        <title>Comparative genomic study of the Penicillium genus elucidates a diverse pangenome and 15 lateral gene transfer events.</title>
        <authorList>
            <person name="Petersen C."/>
            <person name="Sorensen T."/>
            <person name="Nielsen M.R."/>
            <person name="Sondergaard T.E."/>
            <person name="Sorensen J.L."/>
            <person name="Fitzpatrick D.A."/>
            <person name="Frisvad J.C."/>
            <person name="Nielsen K.L."/>
        </authorList>
    </citation>
    <scope>NUCLEOTIDE SEQUENCE</scope>
    <source>
        <strain evidence="2">IBT 21917</strain>
    </source>
</reference>
<dbReference type="EMBL" id="JAPQKO010000003">
    <property type="protein sequence ID" value="KAJ5172064.1"/>
    <property type="molecule type" value="Genomic_DNA"/>
</dbReference>
<dbReference type="PANTHER" id="PTHR38790">
    <property type="entry name" value="2EXR DOMAIN-CONTAINING PROTEIN-RELATED"/>
    <property type="match status" value="1"/>
</dbReference>
<feature type="domain" description="DUF7730" evidence="1">
    <location>
        <begin position="51"/>
        <end position="275"/>
    </location>
</feature>
<evidence type="ECO:0000259" key="1">
    <source>
        <dbReference type="Pfam" id="PF24864"/>
    </source>
</evidence>